<dbReference type="RefSeq" id="WP_085758471.1">
    <property type="nucleotide sequence ID" value="NZ_CP019343.1"/>
</dbReference>
<dbReference type="OrthoDB" id="6198245at2"/>
<accession>A0A1X9NB08</accession>
<feature type="transmembrane region" description="Helical" evidence="1">
    <location>
        <begin position="258"/>
        <end position="277"/>
    </location>
</feature>
<dbReference type="KEGG" id="osg:BST96_09465"/>
<feature type="transmembrane region" description="Helical" evidence="1">
    <location>
        <begin position="200"/>
        <end position="223"/>
    </location>
</feature>
<keyword evidence="3" id="KW-1185">Reference proteome</keyword>
<sequence length="296" mass="32047">MQSAVMSYMAITNVQSKLAARSGDVIYYREPSYGTFQTNAKPNGLLGTVSNIEMIGLLMDMDSMKFNTECKDNCLEKWRDYNQQMGATYSAYEHLIPEQLFSTEDEPVEGISAVKALAIASQQGQRIYTFTEDNLSYLNDLTVDQGTKDEIQAQVQAGMVATVHQHPITYAGWAGTGYTIVHPETGAGSYKISGGSNGGVLLALIWTAIAAYAVLFSTIFLVGLLTTPFIAGGILLGMLGGINSIYKVSKQCSGLEYIITSFIISLTSIIGLFFPPAPGYLSFLIMNSLPEPEGCL</sequence>
<feature type="transmembrane region" description="Helical" evidence="1">
    <location>
        <begin position="229"/>
        <end position="246"/>
    </location>
</feature>
<reference evidence="2 3" key="1">
    <citation type="submission" date="2016-11" db="EMBL/GenBank/DDBJ databases">
        <title>Trade-off between light-utilization and light-protection in marine flavobacteria.</title>
        <authorList>
            <person name="Kumagai Y."/>
        </authorList>
    </citation>
    <scope>NUCLEOTIDE SEQUENCE [LARGE SCALE GENOMIC DNA]</scope>
    <source>
        <strain evidence="2 3">NBRC 107125</strain>
    </source>
</reference>
<proteinExistence type="predicted"/>
<organism evidence="2 3">
    <name type="scientific">Oceanicoccus sagamiensis</name>
    <dbReference type="NCBI Taxonomy" id="716816"/>
    <lineage>
        <taxon>Bacteria</taxon>
        <taxon>Pseudomonadati</taxon>
        <taxon>Pseudomonadota</taxon>
        <taxon>Gammaproteobacteria</taxon>
        <taxon>Cellvibrionales</taxon>
        <taxon>Spongiibacteraceae</taxon>
        <taxon>Oceanicoccus</taxon>
    </lineage>
</organism>
<gene>
    <name evidence="2" type="ORF">BST96_09465</name>
</gene>
<keyword evidence="1" id="KW-1133">Transmembrane helix</keyword>
<keyword evidence="1" id="KW-0812">Transmembrane</keyword>
<evidence type="ECO:0000313" key="2">
    <source>
        <dbReference type="EMBL" id="ARN74331.1"/>
    </source>
</evidence>
<keyword evidence="1" id="KW-0472">Membrane</keyword>
<dbReference type="Proteomes" id="UP000193450">
    <property type="component" value="Chromosome"/>
</dbReference>
<dbReference type="AlphaFoldDB" id="A0A1X9NB08"/>
<protein>
    <submittedName>
        <fullName evidence="2">Uncharacterized protein</fullName>
    </submittedName>
</protein>
<evidence type="ECO:0000256" key="1">
    <source>
        <dbReference type="SAM" id="Phobius"/>
    </source>
</evidence>
<evidence type="ECO:0000313" key="3">
    <source>
        <dbReference type="Proteomes" id="UP000193450"/>
    </source>
</evidence>
<dbReference type="STRING" id="716816.BST96_09465"/>
<dbReference type="EMBL" id="CP019343">
    <property type="protein sequence ID" value="ARN74331.1"/>
    <property type="molecule type" value="Genomic_DNA"/>
</dbReference>
<name>A0A1X9NB08_9GAMM</name>